<name>A0AAD8VEG4_LOLMU</name>
<dbReference type="PANTHER" id="PTHR31286:SF167">
    <property type="entry name" value="OS09G0268800 PROTEIN"/>
    <property type="match status" value="1"/>
</dbReference>
<sequence length="311" mass="34169">MAAESSNASEGRKKGKKEDVGELLKNLKLHDSELDDVFLGKEELASRVGDVLAVEMMAVLSEAGEFHRVRVSLDSLKPLSRFTSLTPEGQERMFLQVQYDKRPRHCEHCGLMDHEYLECVTGEFEEDELQFGMWLKADEALWRPGTPGMRVLRTQGRTPVAGGRGSGGYHGDRMNGAGRNYNAGLTTRRWKPKAPAEPTTNSSKKRSSLEAGLTGGQDEDLDDTAASPLKKQTKVGNEENLNSEANVNRKLDMGEGRVGDNQAVPPPPPTYVSPREQRKLKKALTGTSLTSGENDAEAAKAGSLEECRRDQ</sequence>
<organism evidence="2 3">
    <name type="scientific">Lolium multiflorum</name>
    <name type="common">Italian ryegrass</name>
    <name type="synonym">Lolium perenne subsp. multiflorum</name>
    <dbReference type="NCBI Taxonomy" id="4521"/>
    <lineage>
        <taxon>Eukaryota</taxon>
        <taxon>Viridiplantae</taxon>
        <taxon>Streptophyta</taxon>
        <taxon>Embryophyta</taxon>
        <taxon>Tracheophyta</taxon>
        <taxon>Spermatophyta</taxon>
        <taxon>Magnoliopsida</taxon>
        <taxon>Liliopsida</taxon>
        <taxon>Poales</taxon>
        <taxon>Poaceae</taxon>
        <taxon>BOP clade</taxon>
        <taxon>Pooideae</taxon>
        <taxon>Poodae</taxon>
        <taxon>Poeae</taxon>
        <taxon>Poeae Chloroplast Group 2 (Poeae type)</taxon>
        <taxon>Loliodinae</taxon>
        <taxon>Loliinae</taxon>
        <taxon>Lolium</taxon>
    </lineage>
</organism>
<reference evidence="2" key="1">
    <citation type="submission" date="2023-07" db="EMBL/GenBank/DDBJ databases">
        <title>A chromosome-level genome assembly of Lolium multiflorum.</title>
        <authorList>
            <person name="Chen Y."/>
            <person name="Copetti D."/>
            <person name="Kolliker R."/>
            <person name="Studer B."/>
        </authorList>
    </citation>
    <scope>NUCLEOTIDE SEQUENCE</scope>
    <source>
        <strain evidence="2">02402/16</strain>
        <tissue evidence="2">Leaf</tissue>
    </source>
</reference>
<proteinExistence type="predicted"/>
<accession>A0AAD8VEG4</accession>
<evidence type="ECO:0000256" key="1">
    <source>
        <dbReference type="SAM" id="MobiDB-lite"/>
    </source>
</evidence>
<evidence type="ECO:0008006" key="4">
    <source>
        <dbReference type="Google" id="ProtNLM"/>
    </source>
</evidence>
<gene>
    <name evidence="2" type="ORF">QYE76_037527</name>
</gene>
<feature type="compositionally biased region" description="Basic and acidic residues" evidence="1">
    <location>
        <begin position="247"/>
        <end position="258"/>
    </location>
</feature>
<dbReference type="InterPro" id="IPR040256">
    <property type="entry name" value="At4g02000-like"/>
</dbReference>
<keyword evidence="3" id="KW-1185">Reference proteome</keyword>
<comment type="caution">
    <text evidence="2">The sequence shown here is derived from an EMBL/GenBank/DDBJ whole genome shotgun (WGS) entry which is preliminary data.</text>
</comment>
<evidence type="ECO:0000313" key="2">
    <source>
        <dbReference type="EMBL" id="KAK1602223.1"/>
    </source>
</evidence>
<dbReference type="EMBL" id="JAUUTY010000298">
    <property type="protein sequence ID" value="KAK1602223.1"/>
    <property type="molecule type" value="Genomic_DNA"/>
</dbReference>
<dbReference type="PANTHER" id="PTHR31286">
    <property type="entry name" value="GLYCINE-RICH CELL WALL STRUCTURAL PROTEIN 1.8-LIKE"/>
    <property type="match status" value="1"/>
</dbReference>
<dbReference type="AlphaFoldDB" id="A0AAD8VEG4"/>
<feature type="region of interest" description="Disordered" evidence="1">
    <location>
        <begin position="146"/>
        <end position="311"/>
    </location>
</feature>
<protein>
    <recommendedName>
        <fullName evidence="4">Zinc knuckle CX2CX4HX4C domain-containing protein</fullName>
    </recommendedName>
</protein>
<evidence type="ECO:0000313" key="3">
    <source>
        <dbReference type="Proteomes" id="UP001231189"/>
    </source>
</evidence>
<dbReference type="Proteomes" id="UP001231189">
    <property type="component" value="Unassembled WGS sequence"/>
</dbReference>